<dbReference type="Proteomes" id="UP001223646">
    <property type="component" value="Unassembled WGS sequence"/>
</dbReference>
<dbReference type="InterPro" id="IPR001647">
    <property type="entry name" value="HTH_TetR"/>
</dbReference>
<gene>
    <name evidence="6" type="ORF">QP460_010685</name>
</gene>
<accession>A0AAW9T042</accession>
<dbReference type="EMBL" id="JASOOY020000034">
    <property type="protein sequence ID" value="MEO3718046.1"/>
    <property type="molecule type" value="Genomic_DNA"/>
</dbReference>
<dbReference type="PANTHER" id="PTHR30055">
    <property type="entry name" value="HTH-TYPE TRANSCRIPTIONAL REGULATOR RUTR"/>
    <property type="match status" value="1"/>
</dbReference>
<dbReference type="RefSeq" id="WP_284826845.1">
    <property type="nucleotide sequence ID" value="NZ_JASOOY020000034.1"/>
</dbReference>
<dbReference type="Pfam" id="PF00440">
    <property type="entry name" value="TetR_N"/>
    <property type="match status" value="1"/>
</dbReference>
<proteinExistence type="predicted"/>
<dbReference type="SUPFAM" id="SSF46689">
    <property type="entry name" value="Homeodomain-like"/>
    <property type="match status" value="1"/>
</dbReference>
<evidence type="ECO:0000256" key="4">
    <source>
        <dbReference type="PROSITE-ProRule" id="PRU00335"/>
    </source>
</evidence>
<protein>
    <submittedName>
        <fullName evidence="6">TetR/AcrR family transcriptional regulator</fullName>
    </submittedName>
</protein>
<sequence length="199" mass="21027">MRQDAVMNSDAIVEAARKLLIEQGAGVSMRAIAREAGVGVATASRHFPSRIELLGAVGARVAADIDRITEAAVAQFDDDPDGAWHEAVHAIAELSVAALAQALFSDFSTSLGSEAKKIDGIIEKRMTELRQSYTRLLDKAKAAGLCPEGVAPIDFHLGLAVVSRPLPNSAAVEQYFPGVQEKLVDLMLTGLAAQAKGNH</sequence>
<comment type="caution">
    <text evidence="6">The sequence shown here is derived from an EMBL/GenBank/DDBJ whole genome shotgun (WGS) entry which is preliminary data.</text>
</comment>
<dbReference type="InterPro" id="IPR009057">
    <property type="entry name" value="Homeodomain-like_sf"/>
</dbReference>
<name>A0AAW9T042_CORAY</name>
<dbReference type="PRINTS" id="PR00455">
    <property type="entry name" value="HTHTETR"/>
</dbReference>
<dbReference type="PANTHER" id="PTHR30055:SF234">
    <property type="entry name" value="HTH-TYPE TRANSCRIPTIONAL REGULATOR BETI"/>
    <property type="match status" value="1"/>
</dbReference>
<keyword evidence="1" id="KW-0805">Transcription regulation</keyword>
<dbReference type="Gene3D" id="1.10.357.10">
    <property type="entry name" value="Tetracycline Repressor, domain 2"/>
    <property type="match status" value="1"/>
</dbReference>
<dbReference type="PROSITE" id="PS50977">
    <property type="entry name" value="HTH_TETR_2"/>
    <property type="match status" value="1"/>
</dbReference>
<feature type="domain" description="HTH tetR-type" evidence="5">
    <location>
        <begin position="6"/>
        <end position="65"/>
    </location>
</feature>
<evidence type="ECO:0000259" key="5">
    <source>
        <dbReference type="PROSITE" id="PS50977"/>
    </source>
</evidence>
<feature type="DNA-binding region" description="H-T-H motif" evidence="4">
    <location>
        <begin position="28"/>
        <end position="47"/>
    </location>
</feature>
<dbReference type="InterPro" id="IPR050109">
    <property type="entry name" value="HTH-type_TetR-like_transc_reg"/>
</dbReference>
<keyword evidence="2 4" id="KW-0238">DNA-binding</keyword>
<evidence type="ECO:0000256" key="3">
    <source>
        <dbReference type="ARBA" id="ARBA00023163"/>
    </source>
</evidence>
<evidence type="ECO:0000256" key="1">
    <source>
        <dbReference type="ARBA" id="ARBA00023015"/>
    </source>
</evidence>
<reference evidence="6" key="2">
    <citation type="submission" date="2024-05" db="EMBL/GenBank/DDBJ databases">
        <authorList>
            <person name="Wolfe A."/>
        </authorList>
    </citation>
    <scope>NUCLEOTIDE SEQUENCE</scope>
    <source>
        <strain evidence="6">UMB1064</strain>
    </source>
</reference>
<dbReference type="GO" id="GO:0000976">
    <property type="term" value="F:transcription cis-regulatory region binding"/>
    <property type="evidence" value="ECO:0007669"/>
    <property type="project" value="TreeGrafter"/>
</dbReference>
<dbReference type="InterPro" id="IPR036271">
    <property type="entry name" value="Tet_transcr_reg_TetR-rel_C_sf"/>
</dbReference>
<evidence type="ECO:0000313" key="7">
    <source>
        <dbReference type="Proteomes" id="UP001223646"/>
    </source>
</evidence>
<evidence type="ECO:0000256" key="2">
    <source>
        <dbReference type="ARBA" id="ARBA00023125"/>
    </source>
</evidence>
<dbReference type="SUPFAM" id="SSF48498">
    <property type="entry name" value="Tetracyclin repressor-like, C-terminal domain"/>
    <property type="match status" value="1"/>
</dbReference>
<dbReference type="AlphaFoldDB" id="A0AAW9T042"/>
<reference evidence="6" key="1">
    <citation type="submission" date="2023-05" db="EMBL/GenBank/DDBJ databases">
        <authorList>
            <person name="Du J."/>
        </authorList>
    </citation>
    <scope>NUCLEOTIDE SEQUENCE</scope>
    <source>
        <strain evidence="6">UMB1064</strain>
    </source>
</reference>
<keyword evidence="3" id="KW-0804">Transcription</keyword>
<organism evidence="6 7">
    <name type="scientific">Corynebacterium amycolatum</name>
    <dbReference type="NCBI Taxonomy" id="43765"/>
    <lineage>
        <taxon>Bacteria</taxon>
        <taxon>Bacillati</taxon>
        <taxon>Actinomycetota</taxon>
        <taxon>Actinomycetes</taxon>
        <taxon>Mycobacteriales</taxon>
        <taxon>Corynebacteriaceae</taxon>
        <taxon>Corynebacterium</taxon>
    </lineage>
</organism>
<dbReference type="GO" id="GO:0003700">
    <property type="term" value="F:DNA-binding transcription factor activity"/>
    <property type="evidence" value="ECO:0007669"/>
    <property type="project" value="TreeGrafter"/>
</dbReference>
<evidence type="ECO:0000313" key="6">
    <source>
        <dbReference type="EMBL" id="MEO3718046.1"/>
    </source>
</evidence>